<protein>
    <recommendedName>
        <fullName evidence="1">Retroviral polymerase SH3-like domain-containing protein</fullName>
    </recommendedName>
</protein>
<reference evidence="2" key="1">
    <citation type="submission" date="2019-08" db="EMBL/GenBank/DDBJ databases">
        <title>The genome of the North American firefly Photinus pyralis.</title>
        <authorList>
            <consortium name="Photinus pyralis genome working group"/>
            <person name="Fallon T.R."/>
            <person name="Sander Lower S.E."/>
            <person name="Weng J.-K."/>
        </authorList>
    </citation>
    <scope>NUCLEOTIDE SEQUENCE</scope>
    <source>
        <strain evidence="2">TRF0915ILg1</strain>
        <tissue evidence="2">Whole body</tissue>
    </source>
</reference>
<feature type="domain" description="Retroviral polymerase SH3-like" evidence="1">
    <location>
        <begin position="1"/>
        <end position="37"/>
    </location>
</feature>
<dbReference type="EMBL" id="VTPC01063863">
    <property type="protein sequence ID" value="KAF2889686.1"/>
    <property type="molecule type" value="Genomic_DNA"/>
</dbReference>
<sequence length="163" mass="19312">MVGYCNNGYKLWCPEERKMILGKDVIFDERRFSFETVTSEKWLNNKEIEEKNDEEVEENQETEERIFKNIDLKEMCVKNGEDEVEEDIESIREYKVESRLEDEVVKFGKGKREKQKPSYLNDYAVLALSAESFVNNVPTSYEEIETRQAKQEWFQAGKRILGS</sequence>
<dbReference type="AlphaFoldDB" id="A0A8K0CQ88"/>
<gene>
    <name evidence="2" type="ORF">ILUMI_16487</name>
</gene>
<proteinExistence type="predicted"/>
<evidence type="ECO:0000259" key="1">
    <source>
        <dbReference type="Pfam" id="PF25597"/>
    </source>
</evidence>
<evidence type="ECO:0000313" key="2">
    <source>
        <dbReference type="EMBL" id="KAF2889686.1"/>
    </source>
</evidence>
<dbReference type="Proteomes" id="UP000801492">
    <property type="component" value="Unassembled WGS sequence"/>
</dbReference>
<accession>A0A8K0CQ88</accession>
<comment type="caution">
    <text evidence="2">The sequence shown here is derived from an EMBL/GenBank/DDBJ whole genome shotgun (WGS) entry which is preliminary data.</text>
</comment>
<keyword evidence="3" id="KW-1185">Reference proteome</keyword>
<name>A0A8K0CQ88_IGNLU</name>
<dbReference type="OrthoDB" id="8064471at2759"/>
<organism evidence="2 3">
    <name type="scientific">Ignelater luminosus</name>
    <name type="common">Cucubano</name>
    <name type="synonym">Pyrophorus luminosus</name>
    <dbReference type="NCBI Taxonomy" id="2038154"/>
    <lineage>
        <taxon>Eukaryota</taxon>
        <taxon>Metazoa</taxon>
        <taxon>Ecdysozoa</taxon>
        <taxon>Arthropoda</taxon>
        <taxon>Hexapoda</taxon>
        <taxon>Insecta</taxon>
        <taxon>Pterygota</taxon>
        <taxon>Neoptera</taxon>
        <taxon>Endopterygota</taxon>
        <taxon>Coleoptera</taxon>
        <taxon>Polyphaga</taxon>
        <taxon>Elateriformia</taxon>
        <taxon>Elateroidea</taxon>
        <taxon>Elateridae</taxon>
        <taxon>Agrypninae</taxon>
        <taxon>Pyrophorini</taxon>
        <taxon>Ignelater</taxon>
    </lineage>
</organism>
<dbReference type="Pfam" id="PF25597">
    <property type="entry name" value="SH3_retrovirus"/>
    <property type="match status" value="1"/>
</dbReference>
<evidence type="ECO:0000313" key="3">
    <source>
        <dbReference type="Proteomes" id="UP000801492"/>
    </source>
</evidence>
<dbReference type="InterPro" id="IPR057670">
    <property type="entry name" value="SH3_retrovirus"/>
</dbReference>